<dbReference type="CDD" id="cd00130">
    <property type="entry name" value="PAS"/>
    <property type="match status" value="1"/>
</dbReference>
<dbReference type="Pfam" id="PF00989">
    <property type="entry name" value="PAS"/>
    <property type="match status" value="1"/>
</dbReference>
<dbReference type="InterPro" id="IPR013767">
    <property type="entry name" value="PAS_fold"/>
</dbReference>
<evidence type="ECO:0000256" key="1">
    <source>
        <dbReference type="SAM" id="MobiDB-lite"/>
    </source>
</evidence>
<dbReference type="AlphaFoldDB" id="A0A8T2I9S9"/>
<evidence type="ECO:0000313" key="3">
    <source>
        <dbReference type="EMBL" id="KAG8429875.1"/>
    </source>
</evidence>
<evidence type="ECO:0000259" key="2">
    <source>
        <dbReference type="PROSITE" id="PS50112"/>
    </source>
</evidence>
<feature type="compositionally biased region" description="Low complexity" evidence="1">
    <location>
        <begin position="317"/>
        <end position="333"/>
    </location>
</feature>
<feature type="region of interest" description="Disordered" evidence="1">
    <location>
        <begin position="514"/>
        <end position="548"/>
    </location>
</feature>
<feature type="non-terminal residue" evidence="3">
    <location>
        <position position="816"/>
    </location>
</feature>
<protein>
    <recommendedName>
        <fullName evidence="2">PAS domain-containing protein</fullName>
    </recommendedName>
</protein>
<dbReference type="GO" id="GO:0032870">
    <property type="term" value="P:cellular response to hormone stimulus"/>
    <property type="evidence" value="ECO:0007669"/>
    <property type="project" value="TreeGrafter"/>
</dbReference>
<dbReference type="InterPro" id="IPR035965">
    <property type="entry name" value="PAS-like_dom_sf"/>
</dbReference>
<feature type="domain" description="PAS" evidence="2">
    <location>
        <begin position="25"/>
        <end position="96"/>
    </location>
</feature>
<dbReference type="PROSITE" id="PS50112">
    <property type="entry name" value="PAS"/>
    <property type="match status" value="1"/>
</dbReference>
<dbReference type="InterPro" id="IPR014935">
    <property type="entry name" value="SRC/p160_LXXLL"/>
</dbReference>
<feature type="compositionally biased region" description="Polar residues" evidence="1">
    <location>
        <begin position="514"/>
        <end position="526"/>
    </location>
</feature>
<dbReference type="SUPFAM" id="SSF55785">
    <property type="entry name" value="PYP-like sensor domain (PAS domain)"/>
    <property type="match status" value="2"/>
</dbReference>
<accession>A0A8T2I9S9</accession>
<dbReference type="PANTHER" id="PTHR10684:SF1">
    <property type="entry name" value="NUCLEAR RECEPTOR COACTIVATOR 1"/>
    <property type="match status" value="1"/>
</dbReference>
<dbReference type="EMBL" id="JAACNH010002251">
    <property type="protein sequence ID" value="KAG8429875.1"/>
    <property type="molecule type" value="Genomic_DNA"/>
</dbReference>
<reference evidence="3" key="1">
    <citation type="thesis" date="2020" institute="ProQuest LLC" country="789 East Eisenhower Parkway, Ann Arbor, MI, USA">
        <title>Comparative Genomics and Chromosome Evolution.</title>
        <authorList>
            <person name="Mudd A.B."/>
        </authorList>
    </citation>
    <scope>NUCLEOTIDE SEQUENCE</scope>
    <source>
        <strain evidence="3">Female2</strain>
        <tissue evidence="3">Blood</tissue>
    </source>
</reference>
<dbReference type="InterPro" id="IPR032565">
    <property type="entry name" value="NCOA2/3_DUF4927"/>
</dbReference>
<dbReference type="GO" id="GO:0003713">
    <property type="term" value="F:transcription coactivator activity"/>
    <property type="evidence" value="ECO:0007669"/>
    <property type="project" value="InterPro"/>
</dbReference>
<dbReference type="FunFam" id="3.30.450.20:FF:000007">
    <property type="entry name" value="Nuclear receptor coactivator"/>
    <property type="match status" value="1"/>
</dbReference>
<proteinExistence type="predicted"/>
<dbReference type="Pfam" id="PF16665">
    <property type="entry name" value="NCOA_u2"/>
    <property type="match status" value="1"/>
</dbReference>
<dbReference type="PANTHER" id="PTHR10684">
    <property type="entry name" value="NUCLEAR RECEPTOR COACTIVATOR"/>
    <property type="match status" value="1"/>
</dbReference>
<dbReference type="GO" id="GO:0045944">
    <property type="term" value="P:positive regulation of transcription by RNA polymerase II"/>
    <property type="evidence" value="ECO:0007669"/>
    <property type="project" value="TreeGrafter"/>
</dbReference>
<organism evidence="3 4">
    <name type="scientific">Hymenochirus boettgeri</name>
    <name type="common">Congo dwarf clawed frog</name>
    <dbReference type="NCBI Taxonomy" id="247094"/>
    <lineage>
        <taxon>Eukaryota</taxon>
        <taxon>Metazoa</taxon>
        <taxon>Chordata</taxon>
        <taxon>Craniata</taxon>
        <taxon>Vertebrata</taxon>
        <taxon>Euteleostomi</taxon>
        <taxon>Amphibia</taxon>
        <taxon>Batrachia</taxon>
        <taxon>Anura</taxon>
        <taxon>Pipoidea</taxon>
        <taxon>Pipidae</taxon>
        <taxon>Pipinae</taxon>
        <taxon>Hymenochirus</taxon>
    </lineage>
</organism>
<dbReference type="Gene3D" id="3.30.450.20">
    <property type="entry name" value="PAS domain"/>
    <property type="match status" value="2"/>
</dbReference>
<dbReference type="Proteomes" id="UP000812440">
    <property type="component" value="Unassembled WGS sequence"/>
</dbReference>
<dbReference type="InterPro" id="IPR017426">
    <property type="entry name" value="Nuclear_rcpt_coactivator"/>
</dbReference>
<dbReference type="SMART" id="SM00091">
    <property type="entry name" value="PAS"/>
    <property type="match status" value="1"/>
</dbReference>
<feature type="compositionally biased region" description="Basic and acidic residues" evidence="1">
    <location>
        <begin position="532"/>
        <end position="547"/>
    </location>
</feature>
<dbReference type="FunFam" id="3.30.450.20:FF:000031">
    <property type="entry name" value="Nuclear receptor coactivator"/>
    <property type="match status" value="1"/>
</dbReference>
<sequence>DKVSGVDDDVQKSDISSSSGGVIEKESLGPLLLEALDGFFFVVNQEGRIVFVSENVTNYLGYKQEELMKDSIYSILHVGDHEEFVKNLLPKSLVNGVPWSQEATRRNSHTLNCRMLIRAPDDMGSENQEARQRYEVMQCFTVSQPKSFKEEGEDFQSCLICIARRLPRPAPITSLESFITKQDATGKIISIDTSSLRASGSLGWEDLVRKCIYAFFQAQGTEPSYAKQLFQEVMTRGTACSPSYKFTLSDGTELSAHTKCKLCYPQSPDMQPFVKGIHIIERDQSSLCTQENPNSGMSLPRLSPSVNPAISMAQGMSFSSTTSPSSGSMLTSSVNQQPLSGLHNVSSSNTSQANFGFSPGSQIGANVALSMGQAGPQNSNNLNLNNSPMSSPGISPPQFMSPRPRASPGLVSRSRASGNPFSPPMPTMHSPVGIPNNGCNNNRPFPNMPMNSMPLVNEGPSTPVGFSATSPGMTNNVCPTNSRLFPNPPMNTVQGVNEGPHTPVGYSTMSPVLRQLNPQNSPSRLNMQPVKLEPKDNTNERAQESDIKPSLTTSSNKLVQLLASTAEQQLRDVDTNCRDPLTCPVVTNTSCGSSMSGTCPSSHSSLTERHKILHRLLQEGSPSDISTLTLDHEKKNTGTANSQALVSAPDVKMEPDIDKKKDSKDHQLLRYLLDKDEKGIKPTLSLDDVKVKMEKAEQIGQCKSAQEEIKIETENQFSDDFDQLDQLLPTLEKAAQLSGFGVPDRTDNSLPMKTDLVPAPLQTGAVARTPAGLNSLPNPDLGIADPQFGQPGIVDQMPWTDSMAPMNRVGQSIQEE</sequence>
<dbReference type="Pfam" id="PF08832">
    <property type="entry name" value="SRC-1"/>
    <property type="match status" value="1"/>
</dbReference>
<dbReference type="Pfam" id="PF16279">
    <property type="entry name" value="DUF4927"/>
    <property type="match status" value="1"/>
</dbReference>
<dbReference type="InterPro" id="IPR000014">
    <property type="entry name" value="PAS"/>
</dbReference>
<dbReference type="GO" id="GO:0016922">
    <property type="term" value="F:nuclear receptor binding"/>
    <property type="evidence" value="ECO:0007669"/>
    <property type="project" value="TreeGrafter"/>
</dbReference>
<dbReference type="NCBIfam" id="TIGR00229">
    <property type="entry name" value="sensory_box"/>
    <property type="match status" value="1"/>
</dbReference>
<dbReference type="OrthoDB" id="10035882at2759"/>
<name>A0A8T2I9S9_9PIPI</name>
<evidence type="ECO:0000313" key="4">
    <source>
        <dbReference type="Proteomes" id="UP000812440"/>
    </source>
</evidence>
<feature type="compositionally biased region" description="Polar residues" evidence="1">
    <location>
        <begin position="334"/>
        <end position="357"/>
    </location>
</feature>
<keyword evidence="4" id="KW-1185">Reference proteome</keyword>
<feature type="region of interest" description="Disordered" evidence="1">
    <location>
        <begin position="371"/>
        <end position="428"/>
    </location>
</feature>
<feature type="region of interest" description="Disordered" evidence="1">
    <location>
        <begin position="316"/>
        <end position="357"/>
    </location>
</feature>
<comment type="caution">
    <text evidence="3">The sequence shown here is derived from an EMBL/GenBank/DDBJ whole genome shotgun (WGS) entry which is preliminary data.</text>
</comment>
<gene>
    <name evidence="3" type="ORF">GDO86_018982</name>
</gene>
<dbReference type="Pfam" id="PF14598">
    <property type="entry name" value="PAS_11"/>
    <property type="match status" value="1"/>
</dbReference>
<feature type="compositionally biased region" description="Low complexity" evidence="1">
    <location>
        <begin position="378"/>
        <end position="387"/>
    </location>
</feature>
<dbReference type="GO" id="GO:0005634">
    <property type="term" value="C:nucleus"/>
    <property type="evidence" value="ECO:0007669"/>
    <property type="project" value="InterPro"/>
</dbReference>